<name>A0ABT1ZY39_9BURK</name>
<dbReference type="Proteomes" id="UP001204151">
    <property type="component" value="Unassembled WGS sequence"/>
</dbReference>
<dbReference type="RefSeq" id="WP_258819394.1">
    <property type="nucleotide sequence ID" value="NZ_JANUGW010000025.1"/>
</dbReference>
<evidence type="ECO:0000313" key="2">
    <source>
        <dbReference type="EMBL" id="MCS0584850.1"/>
    </source>
</evidence>
<protein>
    <submittedName>
        <fullName evidence="2">Uncharacterized protein</fullName>
    </submittedName>
</protein>
<dbReference type="EMBL" id="JANUGW010000025">
    <property type="protein sequence ID" value="MCS0584850.1"/>
    <property type="molecule type" value="Genomic_DNA"/>
</dbReference>
<keyword evidence="3" id="KW-1185">Reference proteome</keyword>
<feature type="compositionally biased region" description="Polar residues" evidence="1">
    <location>
        <begin position="61"/>
        <end position="72"/>
    </location>
</feature>
<sequence>MSRKPRSSGESIKNASIAKTYAPVTLKARVPALARFAKYRTPPNKKPKMATASMKSALHSYRQSTETINGEA</sequence>
<accession>A0ABT1ZY39</accession>
<proteinExistence type="predicted"/>
<reference evidence="2 3" key="1">
    <citation type="submission" date="2022-08" db="EMBL/GenBank/DDBJ databases">
        <title>Reclassification of Massilia species as members of the genera Telluria, Duganella, Pseudoduganella, Mokoshia gen. nov. and Zemynaea gen. nov. using orthogonal and non-orthogonal genome-based approaches.</title>
        <authorList>
            <person name="Bowman J.P."/>
        </authorList>
    </citation>
    <scope>NUCLEOTIDE SEQUENCE [LARGE SCALE GENOMIC DNA]</scope>
    <source>
        <strain evidence="2 3">JCM 31316</strain>
    </source>
</reference>
<feature type="region of interest" description="Disordered" evidence="1">
    <location>
        <begin position="41"/>
        <end position="72"/>
    </location>
</feature>
<organism evidence="2 3">
    <name type="scientific">Massilia pinisoli</name>
    <dbReference type="NCBI Taxonomy" id="1772194"/>
    <lineage>
        <taxon>Bacteria</taxon>
        <taxon>Pseudomonadati</taxon>
        <taxon>Pseudomonadota</taxon>
        <taxon>Betaproteobacteria</taxon>
        <taxon>Burkholderiales</taxon>
        <taxon>Oxalobacteraceae</taxon>
        <taxon>Telluria group</taxon>
        <taxon>Massilia</taxon>
    </lineage>
</organism>
<gene>
    <name evidence="2" type="ORF">NX784_25000</name>
</gene>
<comment type="caution">
    <text evidence="2">The sequence shown here is derived from an EMBL/GenBank/DDBJ whole genome shotgun (WGS) entry which is preliminary data.</text>
</comment>
<evidence type="ECO:0000313" key="3">
    <source>
        <dbReference type="Proteomes" id="UP001204151"/>
    </source>
</evidence>
<evidence type="ECO:0000256" key="1">
    <source>
        <dbReference type="SAM" id="MobiDB-lite"/>
    </source>
</evidence>